<proteinExistence type="predicted"/>
<organism evidence="2 3">
    <name type="scientific">Levilactobacillus koreensis</name>
    <dbReference type="NCBI Taxonomy" id="637971"/>
    <lineage>
        <taxon>Bacteria</taxon>
        <taxon>Bacillati</taxon>
        <taxon>Bacillota</taxon>
        <taxon>Bacilli</taxon>
        <taxon>Lactobacillales</taxon>
        <taxon>Lactobacillaceae</taxon>
        <taxon>Levilactobacillus</taxon>
    </lineage>
</organism>
<evidence type="ECO:0000313" key="2">
    <source>
        <dbReference type="EMBL" id="AKP65657.1"/>
    </source>
</evidence>
<dbReference type="RefSeq" id="WP_048735938.1">
    <property type="nucleotide sequence ID" value="NZ_CP012033.1"/>
</dbReference>
<dbReference type="AlphaFoldDB" id="A0AAC8UXE0"/>
<dbReference type="KEGG" id="lko:ABN16_12030"/>
<sequence length="132" mass="14291">MASIKLSDAFVALLQRKGLAQKNLILLTDDGGGKYSLQGGACTIGTNFSLIVIDKPDQEYPIKLNNDQGIRLWTSDYDMMFLESGVSMDYGNGQISIKDDAYAALDNGVRIANGQDVLDAFEQGITMKGESC</sequence>
<protein>
    <submittedName>
        <fullName evidence="2">Fe-S cluster biosynthesis protein</fullName>
    </submittedName>
</protein>
<dbReference type="SUPFAM" id="SSF89360">
    <property type="entry name" value="HesB-like domain"/>
    <property type="match status" value="1"/>
</dbReference>
<feature type="domain" description="Core" evidence="1">
    <location>
        <begin position="3"/>
        <end position="102"/>
    </location>
</feature>
<dbReference type="Gene3D" id="2.60.300.12">
    <property type="entry name" value="HesB-like domain"/>
    <property type="match status" value="1"/>
</dbReference>
<evidence type="ECO:0000259" key="1">
    <source>
        <dbReference type="Pfam" id="PF01521"/>
    </source>
</evidence>
<reference evidence="2 3" key="1">
    <citation type="submission" date="2015-07" db="EMBL/GenBank/DDBJ databases">
        <title>Lactobacillus korensis/26-25/ whole genome sequencing.</title>
        <authorList>
            <person name="Kim M.K."/>
            <person name="Im W.-T."/>
            <person name="Srinivasan S."/>
            <person name="Lee J.-J."/>
        </authorList>
    </citation>
    <scope>NUCLEOTIDE SEQUENCE [LARGE SCALE GENOMIC DNA]</scope>
    <source>
        <strain evidence="2 3">26-25</strain>
    </source>
</reference>
<dbReference type="InterPro" id="IPR000361">
    <property type="entry name" value="ATAP_core_dom"/>
</dbReference>
<gene>
    <name evidence="2" type="ORF">ABN16_12030</name>
</gene>
<accession>A0AAC8UXE0</accession>
<keyword evidence="3" id="KW-1185">Reference proteome</keyword>
<dbReference type="Pfam" id="PF01521">
    <property type="entry name" value="Fe-S_biosyn"/>
    <property type="match status" value="1"/>
</dbReference>
<name>A0AAC8UXE0_9LACO</name>
<evidence type="ECO:0000313" key="3">
    <source>
        <dbReference type="Proteomes" id="UP000036000"/>
    </source>
</evidence>
<dbReference type="EMBL" id="CP012033">
    <property type="protein sequence ID" value="AKP65657.1"/>
    <property type="molecule type" value="Genomic_DNA"/>
</dbReference>
<dbReference type="Proteomes" id="UP000036000">
    <property type="component" value="Chromosome"/>
</dbReference>
<dbReference type="InterPro" id="IPR035903">
    <property type="entry name" value="HesB-like_dom_sf"/>
</dbReference>